<dbReference type="Pfam" id="PF00483">
    <property type="entry name" value="NTP_transferase"/>
    <property type="match status" value="1"/>
</dbReference>
<accession>A0A0S8GPZ7</accession>
<reference evidence="3 4" key="1">
    <citation type="journal article" date="2015" name="Microbiome">
        <title>Genomic resolution of linkages in carbon, nitrogen, and sulfur cycling among widespread estuary sediment bacteria.</title>
        <authorList>
            <person name="Baker B.J."/>
            <person name="Lazar C.S."/>
            <person name="Teske A.P."/>
            <person name="Dick G.J."/>
        </authorList>
    </citation>
    <scope>NUCLEOTIDE SEQUENCE [LARGE SCALE GENOMIC DNA]</scope>
    <source>
        <strain evidence="3">SM23_60</strain>
    </source>
</reference>
<evidence type="ECO:0000313" key="3">
    <source>
        <dbReference type="EMBL" id="KPK73901.1"/>
    </source>
</evidence>
<evidence type="ECO:0000259" key="1">
    <source>
        <dbReference type="Pfam" id="PF00483"/>
    </source>
</evidence>
<comment type="caution">
    <text evidence="3">The sequence shown here is derived from an EMBL/GenBank/DDBJ whole genome shotgun (WGS) entry which is preliminary data.</text>
</comment>
<dbReference type="AlphaFoldDB" id="A0A0S8GPZ7"/>
<sequence>MKKFAVILAGGRGERFWPLSQPDFPKQFLSIFDDEPLLIQTLQRVASHFKRNERLLIIPRELKKLTVEYVGRENIVLEPLRRNTAPAICLAAMKLHRKFGGGVMHVMPADHIIRPKAAFINALTYGQKLAEDGRLVTYGIKPTRPETGYGYIKLGSKFGSYHKNVAYEGAGFTEKPRASMAKKYVRSKRYLWNSGIFTFSIETILDEIKNLVPEVYDGVKRFVRRGKVGYFRRVPDISIDYGVMEKSDRLCVVQGNFGWDDVGSWLALERYFAEDRKGNILIGDAHGVEIDNSILYSQHLPLRAYDVEGLIIVVSQNGVLVCKKNRAQELKKLFE</sequence>
<dbReference type="InterPro" id="IPR005835">
    <property type="entry name" value="NTP_transferase_dom"/>
</dbReference>
<name>A0A0S8GPZ7_UNCW3</name>
<dbReference type="Gene3D" id="3.90.550.10">
    <property type="entry name" value="Spore Coat Polysaccharide Biosynthesis Protein SpsA, Chain A"/>
    <property type="match status" value="1"/>
</dbReference>
<feature type="domain" description="MannoseP isomerase/GMP-like beta-helix" evidence="2">
    <location>
        <begin position="287"/>
        <end position="333"/>
    </location>
</feature>
<dbReference type="InterPro" id="IPR029044">
    <property type="entry name" value="Nucleotide-diphossugar_trans"/>
</dbReference>
<dbReference type="GO" id="GO:0004475">
    <property type="term" value="F:mannose-1-phosphate guanylyltransferase (GTP) activity"/>
    <property type="evidence" value="ECO:0007669"/>
    <property type="project" value="InterPro"/>
</dbReference>
<dbReference type="EMBL" id="LJUO01000001">
    <property type="protein sequence ID" value="KPK73901.1"/>
    <property type="molecule type" value="Genomic_DNA"/>
</dbReference>
<dbReference type="PANTHER" id="PTHR46390:SF1">
    <property type="entry name" value="MANNOSE-1-PHOSPHATE GUANYLYLTRANSFERASE"/>
    <property type="match status" value="1"/>
</dbReference>
<dbReference type="CDD" id="cd02509">
    <property type="entry name" value="GDP-M1P_Guanylyltransferase"/>
    <property type="match status" value="1"/>
</dbReference>
<dbReference type="GO" id="GO:0009298">
    <property type="term" value="P:GDP-mannose biosynthetic process"/>
    <property type="evidence" value="ECO:0007669"/>
    <property type="project" value="TreeGrafter"/>
</dbReference>
<dbReference type="SUPFAM" id="SSF53448">
    <property type="entry name" value="Nucleotide-diphospho-sugar transferases"/>
    <property type="match status" value="1"/>
</dbReference>
<evidence type="ECO:0000259" key="2">
    <source>
        <dbReference type="Pfam" id="PF22640"/>
    </source>
</evidence>
<dbReference type="Pfam" id="PF22640">
    <property type="entry name" value="ManC_GMP_beta-helix"/>
    <property type="match status" value="1"/>
</dbReference>
<feature type="domain" description="Nucleotidyl transferase" evidence="1">
    <location>
        <begin position="5"/>
        <end position="275"/>
    </location>
</feature>
<dbReference type="SUPFAM" id="SSF159283">
    <property type="entry name" value="Guanosine diphospho-D-mannose pyrophosphorylase/mannose-6-phosphate isomerase linker domain"/>
    <property type="match status" value="1"/>
</dbReference>
<dbReference type="PANTHER" id="PTHR46390">
    <property type="entry name" value="MANNOSE-1-PHOSPHATE GUANYLYLTRANSFERASE"/>
    <property type="match status" value="1"/>
</dbReference>
<evidence type="ECO:0000313" key="4">
    <source>
        <dbReference type="Proteomes" id="UP000051096"/>
    </source>
</evidence>
<dbReference type="Proteomes" id="UP000051096">
    <property type="component" value="Unassembled WGS sequence"/>
</dbReference>
<organism evidence="3 4">
    <name type="scientific">candidate division WOR_3 bacterium SM23_60</name>
    <dbReference type="NCBI Taxonomy" id="1703780"/>
    <lineage>
        <taxon>Bacteria</taxon>
        <taxon>Bacteria division WOR-3</taxon>
    </lineage>
</organism>
<dbReference type="InterPro" id="IPR049577">
    <property type="entry name" value="GMPP_N"/>
</dbReference>
<proteinExistence type="predicted"/>
<dbReference type="InterPro" id="IPR051161">
    <property type="entry name" value="Mannose-6P_isomerase_type2"/>
</dbReference>
<dbReference type="InterPro" id="IPR054566">
    <property type="entry name" value="ManC/GMP-like_b-helix"/>
</dbReference>
<protein>
    <submittedName>
        <fullName evidence="3">Uncharacterized protein</fullName>
    </submittedName>
</protein>
<dbReference type="PATRIC" id="fig|1703780.3.peg.1577"/>
<gene>
    <name evidence="3" type="ORF">AMJ87_00190</name>
</gene>